<dbReference type="EMBL" id="NCVQ01000006">
    <property type="protein sequence ID" value="PWZ20487.1"/>
    <property type="molecule type" value="Genomic_DNA"/>
</dbReference>
<dbReference type="InterPro" id="IPR056062">
    <property type="entry name" value="DUF7645"/>
</dbReference>
<dbReference type="InterPro" id="IPR007309">
    <property type="entry name" value="TFIIIC_Bblock-bd"/>
</dbReference>
<proteinExistence type="predicted"/>
<dbReference type="Pfam" id="PF24655">
    <property type="entry name" value="DUF7645"/>
    <property type="match status" value="1"/>
</dbReference>
<evidence type="ECO:0000256" key="4">
    <source>
        <dbReference type="ARBA" id="ARBA00023163"/>
    </source>
</evidence>
<dbReference type="CDD" id="cd16169">
    <property type="entry name" value="Tau138_eWH"/>
    <property type="match status" value="1"/>
</dbReference>
<dbReference type="InterPro" id="IPR035625">
    <property type="entry name" value="Tfc3-like_eWH"/>
</dbReference>
<evidence type="ECO:0000256" key="5">
    <source>
        <dbReference type="ARBA" id="ARBA00023242"/>
    </source>
</evidence>
<dbReference type="Pfam" id="PF23704">
    <property type="entry name" value="WHD_GTF3C1_N"/>
    <property type="match status" value="1"/>
</dbReference>
<evidence type="ECO:0000259" key="8">
    <source>
        <dbReference type="Pfam" id="PF23704"/>
    </source>
</evidence>
<feature type="compositionally biased region" description="Polar residues" evidence="6">
    <location>
        <begin position="880"/>
        <end position="891"/>
    </location>
</feature>
<protein>
    <submittedName>
        <fullName evidence="13">Uncharacterized protein</fullName>
    </submittedName>
</protein>
<keyword evidence="3" id="KW-0238">DNA-binding</keyword>
<dbReference type="Pfam" id="PF24657">
    <property type="entry name" value="DUF7646"/>
    <property type="match status" value="1"/>
</dbReference>
<accession>A0A3L6EMF2</accession>
<evidence type="ECO:0000313" key="14">
    <source>
        <dbReference type="Proteomes" id="UP000251960"/>
    </source>
</evidence>
<evidence type="ECO:0000313" key="13">
    <source>
        <dbReference type="EMBL" id="PWZ20487.1"/>
    </source>
</evidence>
<dbReference type="GO" id="GO:0005634">
    <property type="term" value="C:nucleus"/>
    <property type="evidence" value="ECO:0007669"/>
    <property type="project" value="UniProtKB-SubCell"/>
</dbReference>
<dbReference type="InterPro" id="IPR056063">
    <property type="entry name" value="DUF7646"/>
</dbReference>
<dbReference type="InterPro" id="IPR056428">
    <property type="entry name" value="WH_GTF3C1"/>
</dbReference>
<dbReference type="ExpressionAtlas" id="A0A3L6EMF2">
    <property type="expression patterns" value="baseline"/>
</dbReference>
<dbReference type="Pfam" id="PF24658">
    <property type="entry name" value="DUF7647"/>
    <property type="match status" value="1"/>
</dbReference>
<comment type="subcellular location">
    <subcellularLocation>
        <location evidence="1">Nucleus</location>
    </subcellularLocation>
</comment>
<dbReference type="Pfam" id="PF04182">
    <property type="entry name" value="B-block_TFIIIC"/>
    <property type="match status" value="1"/>
</dbReference>
<feature type="domain" description="GTF3C1 extended winged-helix" evidence="9">
    <location>
        <begin position="464"/>
        <end position="564"/>
    </location>
</feature>
<dbReference type="AlphaFoldDB" id="A0A3L6EMF2"/>
<dbReference type="GO" id="GO:0006384">
    <property type="term" value="P:transcription initiation at RNA polymerase III promoter"/>
    <property type="evidence" value="ECO:0007669"/>
    <property type="project" value="InterPro"/>
</dbReference>
<feature type="domain" description="DUF7645" evidence="10">
    <location>
        <begin position="821"/>
        <end position="879"/>
    </location>
</feature>
<dbReference type="PANTHER" id="PTHR15180">
    <property type="entry name" value="GENERAL TRANSCRIPTION FACTOR 3C POLYPEPTIDE 1"/>
    <property type="match status" value="1"/>
</dbReference>
<name>A0A3L6EMF2_MAIZE</name>
<dbReference type="InterPro" id="IPR044210">
    <property type="entry name" value="Tfc3-like"/>
</dbReference>
<dbReference type="GO" id="GO:0000127">
    <property type="term" value="C:transcription factor TFIIIC complex"/>
    <property type="evidence" value="ECO:0007669"/>
    <property type="project" value="InterPro"/>
</dbReference>
<evidence type="ECO:0000256" key="2">
    <source>
        <dbReference type="ARBA" id="ARBA00022553"/>
    </source>
</evidence>
<gene>
    <name evidence="13" type="ORF">Zm00014a_000864</name>
</gene>
<dbReference type="Pfam" id="PF24101">
    <property type="entry name" value="WHD_GTF3C1"/>
    <property type="match status" value="1"/>
</dbReference>
<dbReference type="GO" id="GO:0003677">
    <property type="term" value="F:DNA binding"/>
    <property type="evidence" value="ECO:0007669"/>
    <property type="project" value="UniProtKB-KW"/>
</dbReference>
<feature type="domain" description="DUF7647" evidence="12">
    <location>
        <begin position="647"/>
        <end position="819"/>
    </location>
</feature>
<dbReference type="InterPro" id="IPR056064">
    <property type="entry name" value="DUF7647"/>
</dbReference>
<comment type="caution">
    <text evidence="13">The sequence shown here is derived from an EMBL/GenBank/DDBJ whole genome shotgun (WGS) entry which is preliminary data.</text>
</comment>
<feature type="domain" description="General transcription factor 3C polypeptide 1 winged-helix" evidence="8">
    <location>
        <begin position="1"/>
        <end position="104"/>
    </location>
</feature>
<keyword evidence="5" id="KW-0539">Nucleus</keyword>
<evidence type="ECO:0000259" key="10">
    <source>
        <dbReference type="Pfam" id="PF24655"/>
    </source>
</evidence>
<keyword evidence="4" id="KW-0804">Transcription</keyword>
<evidence type="ECO:0000256" key="6">
    <source>
        <dbReference type="SAM" id="MobiDB-lite"/>
    </source>
</evidence>
<evidence type="ECO:0000256" key="3">
    <source>
        <dbReference type="ARBA" id="ARBA00023125"/>
    </source>
</evidence>
<evidence type="ECO:0000259" key="7">
    <source>
        <dbReference type="Pfam" id="PF04182"/>
    </source>
</evidence>
<evidence type="ECO:0000259" key="11">
    <source>
        <dbReference type="Pfam" id="PF24657"/>
    </source>
</evidence>
<dbReference type="Proteomes" id="UP000251960">
    <property type="component" value="Chromosome 5"/>
</dbReference>
<dbReference type="PANTHER" id="PTHR15180:SF1">
    <property type="entry name" value="GENERAL TRANSCRIPTION FACTOR 3C POLYPEPTIDE 1"/>
    <property type="match status" value="1"/>
</dbReference>
<reference evidence="13 14" key="1">
    <citation type="journal article" date="2018" name="Nat. Genet.">
        <title>Extensive intraspecific gene order and gene structural variations between Mo17 and other maize genomes.</title>
        <authorList>
            <person name="Sun S."/>
            <person name="Zhou Y."/>
            <person name="Chen J."/>
            <person name="Shi J."/>
            <person name="Zhao H."/>
            <person name="Zhao H."/>
            <person name="Song W."/>
            <person name="Zhang M."/>
            <person name="Cui Y."/>
            <person name="Dong X."/>
            <person name="Liu H."/>
            <person name="Ma X."/>
            <person name="Jiao Y."/>
            <person name="Wang B."/>
            <person name="Wei X."/>
            <person name="Stein J.C."/>
            <person name="Glaubitz J.C."/>
            <person name="Lu F."/>
            <person name="Yu G."/>
            <person name="Liang C."/>
            <person name="Fengler K."/>
            <person name="Li B."/>
            <person name="Rafalski A."/>
            <person name="Schnable P.S."/>
            <person name="Ware D.H."/>
            <person name="Buckler E.S."/>
            <person name="Lai J."/>
        </authorList>
    </citation>
    <scope>NUCLEOTIDE SEQUENCE [LARGE SCALE GENOMIC DNA]</scope>
    <source>
        <strain evidence="14">cv. Missouri 17</strain>
        <tissue evidence="13">Seedling</tissue>
    </source>
</reference>
<evidence type="ECO:0000259" key="12">
    <source>
        <dbReference type="Pfam" id="PF24658"/>
    </source>
</evidence>
<feature type="region of interest" description="Disordered" evidence="6">
    <location>
        <begin position="877"/>
        <end position="903"/>
    </location>
</feature>
<feature type="domain" description="B-block binding subunit of TFIIIC" evidence="7">
    <location>
        <begin position="115"/>
        <end position="200"/>
    </location>
</feature>
<feature type="domain" description="DUF7646" evidence="11">
    <location>
        <begin position="306"/>
        <end position="388"/>
    </location>
</feature>
<evidence type="ECO:0000259" key="9">
    <source>
        <dbReference type="Pfam" id="PF24101"/>
    </source>
</evidence>
<evidence type="ECO:0000256" key="1">
    <source>
        <dbReference type="ARBA" id="ARBA00004123"/>
    </source>
</evidence>
<organism evidence="13 14">
    <name type="scientific">Zea mays</name>
    <name type="common">Maize</name>
    <dbReference type="NCBI Taxonomy" id="4577"/>
    <lineage>
        <taxon>Eukaryota</taxon>
        <taxon>Viridiplantae</taxon>
        <taxon>Streptophyta</taxon>
        <taxon>Embryophyta</taxon>
        <taxon>Tracheophyta</taxon>
        <taxon>Spermatophyta</taxon>
        <taxon>Magnoliopsida</taxon>
        <taxon>Liliopsida</taxon>
        <taxon>Poales</taxon>
        <taxon>Poaceae</taxon>
        <taxon>PACMAD clade</taxon>
        <taxon>Panicoideae</taxon>
        <taxon>Andropogonodae</taxon>
        <taxon>Andropogoneae</taxon>
        <taxon>Tripsacinae</taxon>
        <taxon>Zea</taxon>
    </lineage>
</organism>
<keyword evidence="2" id="KW-0597">Phosphoprotein</keyword>
<sequence>MDELVSVALEEVCARLAPGIPVVDLWPALRGTLDATGLPLGPAVKRALWARILALRVVNLVEGDGDGVPISAGDPAEKDFEEAERRGMRLVASAGIRDNFLGLYERRFAKSELSAVQKATLECVAASRTSGVPQSELCKKFRMKGNNFHFIAKSLESQRLIVRQSTIIKMKDHGAEREDASQNKHIINTNSLYLSRYAKDLNMTSQQRIEITKPELLGSNEEANVDAFRVDGAFDVNSKNDISIHDYLPAMKAICDKLEEASGKVDCSHIFPIKAMLVVRCLRLLKNFDPNEFQPKSIASNFKFVKKGQATDQILELPLENCIYDMISSQGTKGITLVEISKHLGLNNSKKLHKRVSSMLKKFNLTWEAEVPDKTSQYRIWTSKNFSLYKAGTALQNFEALSEDCDDCSDLWSLVSSKDLESPSSQGKLLLLEEENHDKPIGHHIQNNRDASAAVSQLVEEGCNQIAIKLNKKKFVLKVELHKWLERLEKKDGKIMDRKTLTRTLNKLQQEGSCKCIKVSAPLVTNYARSRLFDVILHSSVGDVSPELVEQFRTRQRNFDTKSRAGAAAKVKQNQHMTAIPGLRISRRVKVYKPLLLEAMYANGFIGAKMIRAKLFHKFLWAYVNSLPNWCNAFGCTKAGQYDKSLNQSCLLFSMEAAMKEMPLELFLQIVGSAKKIDNMITLCRLGKTLSEIPTEEYNQILDTHANGRLSRLVNILDKLKLVQLAKEFLEDAGVSSNAMYTHSMELRPYIEEPMPRILPSSQLNNHRKIRHDFVLSKKEFVDSYWETLECCYLTAGLADPLSAFPGSSVPEVSHRRSWCSLRVMTTEQRLELQQRIMDVGEKGKIPFKDCVRIARELNLSVEQVLRLSYERQSRLHEQPSFTSKQKQQRVGSRLTPVRRKRRADGTSLKLLKRTVQASGSAEQILEQPIVDEEVPMISRYAILRKSCMRSKRFFWTCESDRKLLMAYIRVRAVLGARYYCVPWKSLSDLLAPPHTCLRRMALLLKTNGKIRGAVMCLCNLLGERYVRYLEKERSLKRRRLFPQISNRSQENSLDSDCEQFNWDDFEVPEIKSALNEVLELIQTEKIDQAKRIGPVNQKNINNDNDVTKDTICSQELPAILGETKTSAVSESGFCDPEKSCRHSNAESENMEVFCKPQEKIIKDHRNKIIERGIWKSLAVANALELLKLVFLNTSLGSNVQASLAATLQLYSESEIFTVVSFLKEKNSWTCLVYDPDEPYQILALPNPV</sequence>
<dbReference type="InterPro" id="IPR056467">
    <property type="entry name" value="eWH_GTF3C1"/>
</dbReference>